<name>A0A482Z899_LATHA</name>
<evidence type="ECO:0000256" key="1">
    <source>
        <dbReference type="SAM" id="MobiDB-lite"/>
    </source>
</evidence>
<feature type="signal peptide" evidence="2">
    <location>
        <begin position="1"/>
        <end position="18"/>
    </location>
</feature>
<dbReference type="AlphaFoldDB" id="A0A482Z899"/>
<proteinExistence type="predicted"/>
<evidence type="ECO:0000313" key="3">
    <source>
        <dbReference type="EMBL" id="SMD29957.1"/>
    </source>
</evidence>
<sequence length="138" mass="15327">MKIIVGIALVLMVGEVRGFFGGNRGSGRGGGGGLDDFRPLPPPFRHGHPPLSFPECEDFFQKIHDKLHENERNNERQSCRGKSKQECCYEKLVQARLEVQEQPTEECMNQVNDFLTGVPLSTASPLLTSSVPESTLEE</sequence>
<protein>
    <submittedName>
        <fullName evidence="3">U26-Theriditoxin-Lha1c_1</fullName>
    </submittedName>
</protein>
<feature type="compositionally biased region" description="Gly residues" evidence="1">
    <location>
        <begin position="22"/>
        <end position="34"/>
    </location>
</feature>
<keyword evidence="2" id="KW-0732">Signal</keyword>
<feature type="chain" id="PRO_5019841418" evidence="2">
    <location>
        <begin position="19"/>
        <end position="138"/>
    </location>
</feature>
<evidence type="ECO:0000256" key="2">
    <source>
        <dbReference type="SAM" id="SignalP"/>
    </source>
</evidence>
<reference evidence="3" key="1">
    <citation type="submission" date="2017-03" db="EMBL/GenBank/DDBJ databases">
        <authorList>
            <person name="QRISCLOUD D."/>
        </authorList>
    </citation>
    <scope>NUCLEOTIDE SEQUENCE</scope>
</reference>
<reference evidence="3" key="2">
    <citation type="submission" date="2019-04" db="EMBL/GenBank/DDBJ databases">
        <title>Unravelling the molecular evolution of spider venoms.</title>
        <authorList>
            <person name="Pineda S."/>
        </authorList>
    </citation>
    <scope>NUCLEOTIDE SEQUENCE</scope>
</reference>
<dbReference type="EMBL" id="HAGP01000020">
    <property type="protein sequence ID" value="SMD29957.1"/>
    <property type="molecule type" value="Transcribed_RNA"/>
</dbReference>
<accession>A0A482Z899</accession>
<organism evidence="3">
    <name type="scientific">Latrodectus hasselti</name>
    <name type="common">Redback spider</name>
    <dbReference type="NCBI Taxonomy" id="256736"/>
    <lineage>
        <taxon>Eukaryota</taxon>
        <taxon>Metazoa</taxon>
        <taxon>Ecdysozoa</taxon>
        <taxon>Arthropoda</taxon>
        <taxon>Chelicerata</taxon>
        <taxon>Arachnida</taxon>
        <taxon>Araneae</taxon>
        <taxon>Araneomorphae</taxon>
        <taxon>Entelegynae</taxon>
        <taxon>Araneoidea</taxon>
        <taxon>Theridiidae</taxon>
        <taxon>Latrodectus</taxon>
    </lineage>
</organism>
<feature type="region of interest" description="Disordered" evidence="1">
    <location>
        <begin position="22"/>
        <end position="48"/>
    </location>
</feature>